<reference evidence="3 4" key="1">
    <citation type="submission" date="2024-02" db="EMBL/GenBank/DDBJ databases">
        <title>High-quality chromosome-scale genome assembly of Pensacola bahiagrass (Paspalum notatum Flugge var. saurae).</title>
        <authorList>
            <person name="Vega J.M."/>
            <person name="Podio M."/>
            <person name="Orjuela J."/>
            <person name="Siena L.A."/>
            <person name="Pessino S.C."/>
            <person name="Combes M.C."/>
            <person name="Mariac C."/>
            <person name="Albertini E."/>
            <person name="Pupilli F."/>
            <person name="Ortiz J.P.A."/>
            <person name="Leblanc O."/>
        </authorList>
    </citation>
    <scope>NUCLEOTIDE SEQUENCE [LARGE SCALE GENOMIC DNA]</scope>
    <source>
        <strain evidence="3">R1</strain>
        <tissue evidence="3">Leaf</tissue>
    </source>
</reference>
<keyword evidence="4" id="KW-1185">Reference proteome</keyword>
<evidence type="ECO:0000256" key="1">
    <source>
        <dbReference type="SAM" id="Phobius"/>
    </source>
</evidence>
<dbReference type="Proteomes" id="UP001341281">
    <property type="component" value="Chromosome 03"/>
</dbReference>
<dbReference type="PANTHER" id="PTHR31635">
    <property type="entry name" value="REVERSE TRANSCRIPTASE DOMAIN-CONTAINING PROTEIN-RELATED"/>
    <property type="match status" value="1"/>
</dbReference>
<proteinExistence type="predicted"/>
<gene>
    <name evidence="3" type="ORF">U9M48_014091</name>
</gene>
<dbReference type="PANTHER" id="PTHR31635:SF196">
    <property type="entry name" value="REVERSE TRANSCRIPTASE DOMAIN-CONTAINING PROTEIN-RELATED"/>
    <property type="match status" value="1"/>
</dbReference>
<dbReference type="InterPro" id="IPR000477">
    <property type="entry name" value="RT_dom"/>
</dbReference>
<dbReference type="Pfam" id="PF00078">
    <property type="entry name" value="RVT_1"/>
    <property type="match status" value="1"/>
</dbReference>
<dbReference type="AlphaFoldDB" id="A0AAQ3WKE5"/>
<keyword evidence="1" id="KW-1133">Transmembrane helix</keyword>
<sequence length="337" mass="37843">LYHLNETLLVLLPKKDNPALLRDYRPISLIHSFGKKIFSKVLANETLLVLLPKKGNPALLRDYRPISLIHSIGKIFSKVLANHLAPQLAFLDNFRYMQGAVRALHAKRVPSLLIKFDLAKAFDSISWIYFDTLASRFGSMIGLSCCSRRPAPRFALMDPLVAGSIMLLWNALVPCSIWQMKEGFFPSSVAGGSTIASLCMRMIATGLVTNVSKSQLFPIRCSEVETLRKDNSLVKGRLVLVQITLLVIPVFLMIALGLSPWAVELIDHLRISFFWIETDAVSRGKCYVAWIQVCRPKILGGLGLPNLQLVAWSLQMRWFWLALTDTSQTWASFSTRV</sequence>
<organism evidence="3 4">
    <name type="scientific">Paspalum notatum var. saurae</name>
    <dbReference type="NCBI Taxonomy" id="547442"/>
    <lineage>
        <taxon>Eukaryota</taxon>
        <taxon>Viridiplantae</taxon>
        <taxon>Streptophyta</taxon>
        <taxon>Embryophyta</taxon>
        <taxon>Tracheophyta</taxon>
        <taxon>Spermatophyta</taxon>
        <taxon>Magnoliopsida</taxon>
        <taxon>Liliopsida</taxon>
        <taxon>Poales</taxon>
        <taxon>Poaceae</taxon>
        <taxon>PACMAD clade</taxon>
        <taxon>Panicoideae</taxon>
        <taxon>Andropogonodae</taxon>
        <taxon>Paspaleae</taxon>
        <taxon>Paspalinae</taxon>
        <taxon>Paspalum</taxon>
    </lineage>
</organism>
<feature type="transmembrane region" description="Helical" evidence="1">
    <location>
        <begin position="238"/>
        <end position="263"/>
    </location>
</feature>
<keyword evidence="1" id="KW-0812">Transmembrane</keyword>
<name>A0AAQ3WKE5_PASNO</name>
<feature type="non-terminal residue" evidence="3">
    <location>
        <position position="337"/>
    </location>
</feature>
<evidence type="ECO:0000313" key="3">
    <source>
        <dbReference type="EMBL" id="WVZ64596.1"/>
    </source>
</evidence>
<accession>A0AAQ3WKE5</accession>
<evidence type="ECO:0000259" key="2">
    <source>
        <dbReference type="Pfam" id="PF00078"/>
    </source>
</evidence>
<dbReference type="EMBL" id="CP144747">
    <property type="protein sequence ID" value="WVZ64596.1"/>
    <property type="molecule type" value="Genomic_DNA"/>
</dbReference>
<feature type="domain" description="Reverse transcriptase" evidence="2">
    <location>
        <begin position="52"/>
        <end position="128"/>
    </location>
</feature>
<keyword evidence="1" id="KW-0472">Membrane</keyword>
<protein>
    <recommendedName>
        <fullName evidence="2">Reverse transcriptase domain-containing protein</fullName>
    </recommendedName>
</protein>
<evidence type="ECO:0000313" key="4">
    <source>
        <dbReference type="Proteomes" id="UP001341281"/>
    </source>
</evidence>
<feature type="non-terminal residue" evidence="3">
    <location>
        <position position="1"/>
    </location>
</feature>